<dbReference type="EMBL" id="JAPDOG010000004">
    <property type="protein sequence ID" value="MCW3781069.1"/>
    <property type="molecule type" value="Genomic_DNA"/>
</dbReference>
<reference evidence="2 3" key="1">
    <citation type="submission" date="2022-10" db="EMBL/GenBank/DDBJ databases">
        <title>Defluviimonas sp. CAU 1641 isolated from mud.</title>
        <authorList>
            <person name="Kim W."/>
        </authorList>
    </citation>
    <scope>NUCLEOTIDE SEQUENCE [LARGE SCALE GENOMIC DNA]</scope>
    <source>
        <strain evidence="2 3">CAU 1641</strain>
    </source>
</reference>
<dbReference type="InterPro" id="IPR028992">
    <property type="entry name" value="Hedgehog/Intein_dom"/>
</dbReference>
<sequence length="211" mass="23190">MPSTADAQIPETCPRTPCFIAGVRIATLRGEVEIENLRPGDRVLTRDNGYRPLRWIGARHFDADALERFAELRPVTIRRGSLGPGMPSRDLTVSPQHRILMSGEAARLLGAESEVLVAACDLHPAQRVPEVHTEVTYFHLMFDAHEVILADGAWSESFRPDRAALDGLHTAQLWEILAIFPELATEAGLAAYVPARAGWSRPGDKRIALAA</sequence>
<evidence type="ECO:0000313" key="3">
    <source>
        <dbReference type="Proteomes" id="UP001207582"/>
    </source>
</evidence>
<keyword evidence="3" id="KW-1185">Reference proteome</keyword>
<dbReference type="Gene3D" id="2.170.16.10">
    <property type="entry name" value="Hedgehog/Intein (Hint) domain"/>
    <property type="match status" value="1"/>
</dbReference>
<comment type="caution">
    <text evidence="2">The sequence shown here is derived from an EMBL/GenBank/DDBJ whole genome shotgun (WGS) entry which is preliminary data.</text>
</comment>
<evidence type="ECO:0000313" key="2">
    <source>
        <dbReference type="EMBL" id="MCW3781069.1"/>
    </source>
</evidence>
<dbReference type="Pfam" id="PF13403">
    <property type="entry name" value="Hint_2"/>
    <property type="match status" value="1"/>
</dbReference>
<accession>A0ABT3J060</accession>
<dbReference type="SUPFAM" id="SSF51294">
    <property type="entry name" value="Hedgehog/intein (Hint) domain"/>
    <property type="match status" value="1"/>
</dbReference>
<protein>
    <submittedName>
        <fullName evidence="2">Hint domain-containing protein</fullName>
    </submittedName>
</protein>
<dbReference type="InterPro" id="IPR036844">
    <property type="entry name" value="Hint_dom_sf"/>
</dbReference>
<name>A0ABT3J060_9RHOB</name>
<evidence type="ECO:0000259" key="1">
    <source>
        <dbReference type="Pfam" id="PF13403"/>
    </source>
</evidence>
<organism evidence="2 3">
    <name type="scientific">Defluviimonas salinarum</name>
    <dbReference type="NCBI Taxonomy" id="2992147"/>
    <lineage>
        <taxon>Bacteria</taxon>
        <taxon>Pseudomonadati</taxon>
        <taxon>Pseudomonadota</taxon>
        <taxon>Alphaproteobacteria</taxon>
        <taxon>Rhodobacterales</taxon>
        <taxon>Paracoccaceae</taxon>
        <taxon>Albidovulum</taxon>
    </lineage>
</organism>
<proteinExistence type="predicted"/>
<gene>
    <name evidence="2" type="ORF">OM960_05655</name>
</gene>
<dbReference type="Proteomes" id="UP001207582">
    <property type="component" value="Unassembled WGS sequence"/>
</dbReference>
<feature type="domain" description="Hedgehog/Intein (Hint)" evidence="1">
    <location>
        <begin position="17"/>
        <end position="161"/>
    </location>
</feature>